<dbReference type="GeneID" id="24840536"/>
<feature type="domain" description="CBU-0592-like" evidence="2">
    <location>
        <begin position="7"/>
        <end position="78"/>
    </location>
</feature>
<keyword evidence="1" id="KW-0812">Transmembrane</keyword>
<name>A0A0E3RLT6_METMZ</name>
<sequence>MVEFSVIVGSTGVLMLLLAFLLNLFKILMQDTKTYAMLNVVGAGLSCYASIIIDYMPFVILEGTWALVAFIGLVRLIKTPGEA</sequence>
<evidence type="ECO:0000259" key="2">
    <source>
        <dbReference type="Pfam" id="PF26604"/>
    </source>
</evidence>
<proteinExistence type="predicted"/>
<dbReference type="AlphaFoldDB" id="A0A0E3RLT6"/>
<dbReference type="PATRIC" id="fig|213585.10.peg.3505"/>
<dbReference type="InterPro" id="IPR058058">
    <property type="entry name" value="CBU_0592-like"/>
</dbReference>
<evidence type="ECO:0000256" key="1">
    <source>
        <dbReference type="SAM" id="Phobius"/>
    </source>
</evidence>
<dbReference type="Proteomes" id="UP000033097">
    <property type="component" value="Chromosome"/>
</dbReference>
<gene>
    <name evidence="3" type="ORF">MSMAS_2784</name>
</gene>
<dbReference type="Pfam" id="PF26604">
    <property type="entry name" value="CBU_0592"/>
    <property type="match status" value="1"/>
</dbReference>
<accession>A0A0E3RLT6</accession>
<keyword evidence="1" id="KW-1133">Transmembrane helix</keyword>
<evidence type="ECO:0000313" key="3">
    <source>
        <dbReference type="EMBL" id="AKB65980.1"/>
    </source>
</evidence>
<keyword evidence="1" id="KW-0472">Membrane</keyword>
<reference evidence="3 4" key="1">
    <citation type="submission" date="2014-07" db="EMBL/GenBank/DDBJ databases">
        <title>Methanogenic archaea and the global carbon cycle.</title>
        <authorList>
            <person name="Henriksen J.R."/>
            <person name="Luke J."/>
            <person name="Reinhart S."/>
            <person name="Benedict M.N."/>
            <person name="Youngblut N.D."/>
            <person name="Metcalf M.E."/>
            <person name="Whitaker R.J."/>
            <person name="Metcalf W.W."/>
        </authorList>
    </citation>
    <scope>NUCLEOTIDE SEQUENCE [LARGE SCALE GENOMIC DNA]</scope>
    <source>
        <strain evidence="3 4">S-6</strain>
    </source>
</reference>
<evidence type="ECO:0000313" key="4">
    <source>
        <dbReference type="Proteomes" id="UP000033097"/>
    </source>
</evidence>
<dbReference type="KEGG" id="mmj:MSMAS_2784"/>
<organism evidence="3 4">
    <name type="scientific">Methanosarcina mazei S-6</name>
    <dbReference type="NCBI Taxonomy" id="213585"/>
    <lineage>
        <taxon>Archaea</taxon>
        <taxon>Methanobacteriati</taxon>
        <taxon>Methanobacteriota</taxon>
        <taxon>Stenosarchaea group</taxon>
        <taxon>Methanomicrobia</taxon>
        <taxon>Methanosarcinales</taxon>
        <taxon>Methanosarcinaceae</taxon>
        <taxon>Methanosarcina</taxon>
    </lineage>
</organism>
<protein>
    <recommendedName>
        <fullName evidence="2">CBU-0592-like domain-containing protein</fullName>
    </recommendedName>
</protein>
<dbReference type="HOGENOM" id="CLU_160525_2_1_2"/>
<dbReference type="NCBIfam" id="NF047864">
    <property type="entry name" value="CBU_0592_membra"/>
    <property type="match status" value="1"/>
</dbReference>
<feature type="transmembrane region" description="Helical" evidence="1">
    <location>
        <begin position="6"/>
        <end position="28"/>
    </location>
</feature>
<feature type="transmembrane region" description="Helical" evidence="1">
    <location>
        <begin position="35"/>
        <end position="53"/>
    </location>
</feature>
<dbReference type="RefSeq" id="WP_230633285.1">
    <property type="nucleotide sequence ID" value="NZ_CP009512.1"/>
</dbReference>
<feature type="transmembrane region" description="Helical" evidence="1">
    <location>
        <begin position="59"/>
        <end position="77"/>
    </location>
</feature>
<dbReference type="EMBL" id="CP009512">
    <property type="protein sequence ID" value="AKB65980.1"/>
    <property type="molecule type" value="Genomic_DNA"/>
</dbReference>